<accession>A0A5C5YYP4</accession>
<evidence type="ECO:0000256" key="4">
    <source>
        <dbReference type="ARBA" id="ARBA00022729"/>
    </source>
</evidence>
<evidence type="ECO:0000313" key="9">
    <source>
        <dbReference type="Proteomes" id="UP000315010"/>
    </source>
</evidence>
<dbReference type="InterPro" id="IPR035874">
    <property type="entry name" value="IDS"/>
</dbReference>
<proteinExistence type="inferred from homology"/>
<evidence type="ECO:0000256" key="5">
    <source>
        <dbReference type="ARBA" id="ARBA00022801"/>
    </source>
</evidence>
<keyword evidence="5 8" id="KW-0378">Hydrolase</keyword>
<dbReference type="InterPro" id="IPR017850">
    <property type="entry name" value="Alkaline_phosphatase_core_sf"/>
</dbReference>
<organism evidence="8 9">
    <name type="scientific">Novipirellula herctigrandis</name>
    <dbReference type="NCBI Taxonomy" id="2527986"/>
    <lineage>
        <taxon>Bacteria</taxon>
        <taxon>Pseudomonadati</taxon>
        <taxon>Planctomycetota</taxon>
        <taxon>Planctomycetia</taxon>
        <taxon>Pirellulales</taxon>
        <taxon>Pirellulaceae</taxon>
        <taxon>Novipirellula</taxon>
    </lineage>
</organism>
<comment type="caution">
    <text evidence="8">The sequence shown here is derived from an EMBL/GenBank/DDBJ whole genome shotgun (WGS) entry which is preliminary data.</text>
</comment>
<dbReference type="GO" id="GO:0046872">
    <property type="term" value="F:metal ion binding"/>
    <property type="evidence" value="ECO:0007669"/>
    <property type="project" value="UniProtKB-KW"/>
</dbReference>
<dbReference type="CDD" id="cd16030">
    <property type="entry name" value="iduronate-2-sulfatase"/>
    <property type="match status" value="1"/>
</dbReference>
<keyword evidence="4" id="KW-0732">Signal</keyword>
<comment type="similarity">
    <text evidence="2">Belongs to the sulfatase family.</text>
</comment>
<keyword evidence="9" id="KW-1185">Reference proteome</keyword>
<dbReference type="GO" id="GO:0047753">
    <property type="term" value="F:choline-sulfatase activity"/>
    <property type="evidence" value="ECO:0007669"/>
    <property type="project" value="UniProtKB-EC"/>
</dbReference>
<dbReference type="PANTHER" id="PTHR45953:SF1">
    <property type="entry name" value="IDURONATE 2-SULFATASE"/>
    <property type="match status" value="1"/>
</dbReference>
<dbReference type="EMBL" id="SJPJ01000001">
    <property type="protein sequence ID" value="TWT80218.1"/>
    <property type="molecule type" value="Genomic_DNA"/>
</dbReference>
<comment type="cofactor">
    <cofactor evidence="1">
        <name>Ca(2+)</name>
        <dbReference type="ChEBI" id="CHEBI:29108"/>
    </cofactor>
</comment>
<feature type="domain" description="Sulfatase N-terminal" evidence="7">
    <location>
        <begin position="47"/>
        <end position="406"/>
    </location>
</feature>
<dbReference type="Pfam" id="PF00884">
    <property type="entry name" value="Sulfatase"/>
    <property type="match status" value="1"/>
</dbReference>
<protein>
    <submittedName>
        <fullName evidence="8">Choline-sulfatase</fullName>
        <ecNumber evidence="8">3.1.6.6</ecNumber>
    </submittedName>
</protein>
<reference evidence="8 9" key="1">
    <citation type="submission" date="2019-02" db="EMBL/GenBank/DDBJ databases">
        <title>Deep-cultivation of Planctomycetes and their phenomic and genomic characterization uncovers novel biology.</title>
        <authorList>
            <person name="Wiegand S."/>
            <person name="Jogler M."/>
            <person name="Boedeker C."/>
            <person name="Pinto D."/>
            <person name="Vollmers J."/>
            <person name="Rivas-Marin E."/>
            <person name="Kohn T."/>
            <person name="Peeters S.H."/>
            <person name="Heuer A."/>
            <person name="Rast P."/>
            <person name="Oberbeckmann S."/>
            <person name="Bunk B."/>
            <person name="Jeske O."/>
            <person name="Meyerdierks A."/>
            <person name="Storesund J.E."/>
            <person name="Kallscheuer N."/>
            <person name="Luecker S."/>
            <person name="Lage O.M."/>
            <person name="Pohl T."/>
            <person name="Merkel B.J."/>
            <person name="Hornburger P."/>
            <person name="Mueller R.-W."/>
            <person name="Bruemmer F."/>
            <person name="Labrenz M."/>
            <person name="Spormann A.M."/>
            <person name="Op Den Camp H."/>
            <person name="Overmann J."/>
            <person name="Amann R."/>
            <person name="Jetten M.S.M."/>
            <person name="Mascher T."/>
            <person name="Medema M.H."/>
            <person name="Devos D.P."/>
            <person name="Kaster A.-K."/>
            <person name="Ovreas L."/>
            <person name="Rohde M."/>
            <person name="Galperin M.Y."/>
            <person name="Jogler C."/>
        </authorList>
    </citation>
    <scope>NUCLEOTIDE SEQUENCE [LARGE SCALE GENOMIC DNA]</scope>
    <source>
        <strain evidence="8 9">CA13</strain>
    </source>
</reference>
<dbReference type="EC" id="3.1.6.6" evidence="8"/>
<evidence type="ECO:0000313" key="8">
    <source>
        <dbReference type="EMBL" id="TWT80218.1"/>
    </source>
</evidence>
<evidence type="ECO:0000256" key="1">
    <source>
        <dbReference type="ARBA" id="ARBA00001913"/>
    </source>
</evidence>
<dbReference type="InterPro" id="IPR000917">
    <property type="entry name" value="Sulfatase_N"/>
</dbReference>
<evidence type="ECO:0000256" key="3">
    <source>
        <dbReference type="ARBA" id="ARBA00022723"/>
    </source>
</evidence>
<evidence type="ECO:0000256" key="2">
    <source>
        <dbReference type="ARBA" id="ARBA00008779"/>
    </source>
</evidence>
<keyword evidence="6" id="KW-0106">Calcium</keyword>
<dbReference type="AlphaFoldDB" id="A0A5C5YYP4"/>
<dbReference type="OrthoDB" id="236884at2"/>
<keyword evidence="3" id="KW-0479">Metal-binding</keyword>
<dbReference type="GO" id="GO:0004423">
    <property type="term" value="F:iduronate-2-sulfatase activity"/>
    <property type="evidence" value="ECO:0007669"/>
    <property type="project" value="InterPro"/>
</dbReference>
<dbReference type="Proteomes" id="UP000315010">
    <property type="component" value="Unassembled WGS sequence"/>
</dbReference>
<evidence type="ECO:0000259" key="7">
    <source>
        <dbReference type="Pfam" id="PF00884"/>
    </source>
</evidence>
<sequence length="526" mass="59283" precursor="true">MMCRPALLTNTLFVAHVMEFRFLLVATTMSVFGLATEQSAQCEDTHPNVLFIAIDDINDWVGPLGGHPQAQTPELDQFCKRGSVIFRNGVCAAPICGPSRSAVLSGFMPGRTGVYGNDSNMIYSGIIKTHATLPEYFSKNGYHTLSNGKIFHKHATEHGVDFGHWAFDEHARARRGVKDGPDKKRYTASKSGIINGRQSPDFVSKESKLSWGPTKKPFEETVDYRVADWAGKQMEREFDKPFLMAVGFIKPHLPWIVPQEFFDRYDLASLNVPEIQEDDLNDILNPNGQPAYEPTGEYKWIKKHGLEKEAVQAYLASISYVDSCLGMVLSSLEKSPHADNTIVVIWGDHGWHLGEKHRYLKNTLWCEAAKTPFIVRLPEMKDQNAAYCDRTVSLIDLYPTLVELCGLPAKELDGHDFSPLLRNPQTEWKHFGVTVSAAGTSVMGERYHYIHSLSGAEEFYDLKHDPMEWSNRINRPEHAGVIAEMKKHVPAERVGFPKIHFDKPPNYVDADSDPTIKPTRRLAELK</sequence>
<dbReference type="PANTHER" id="PTHR45953">
    <property type="entry name" value="IDURONATE 2-SULFATASE"/>
    <property type="match status" value="1"/>
</dbReference>
<evidence type="ECO:0000256" key="6">
    <source>
        <dbReference type="ARBA" id="ARBA00022837"/>
    </source>
</evidence>
<dbReference type="Gene3D" id="3.40.720.10">
    <property type="entry name" value="Alkaline Phosphatase, subunit A"/>
    <property type="match status" value="1"/>
</dbReference>
<dbReference type="SUPFAM" id="SSF53649">
    <property type="entry name" value="Alkaline phosphatase-like"/>
    <property type="match status" value="1"/>
</dbReference>
<dbReference type="GO" id="GO:0005737">
    <property type="term" value="C:cytoplasm"/>
    <property type="evidence" value="ECO:0007669"/>
    <property type="project" value="TreeGrafter"/>
</dbReference>
<gene>
    <name evidence="8" type="primary">betC_10</name>
    <name evidence="8" type="ORF">CA13_16310</name>
</gene>
<name>A0A5C5YYP4_9BACT</name>